<evidence type="ECO:0000256" key="1">
    <source>
        <dbReference type="ARBA" id="ARBA00005361"/>
    </source>
</evidence>
<dbReference type="Pfam" id="PF03645">
    <property type="entry name" value="Tctex-1"/>
    <property type="match status" value="1"/>
</dbReference>
<dbReference type="InterPro" id="IPR038586">
    <property type="entry name" value="Tctex-1-like_sf"/>
</dbReference>
<dbReference type="EnsemblMetazoa" id="NM_001190725">
    <property type="protein sequence ID" value="NP_001177654"/>
    <property type="gene ID" value="GeneID_100463505"/>
</dbReference>
<dbReference type="SMR" id="A0A7M6UH02"/>
<dbReference type="GO" id="GO:0005868">
    <property type="term" value="C:cytoplasmic dynein complex"/>
    <property type="evidence" value="ECO:0007669"/>
    <property type="project" value="TreeGrafter"/>
</dbReference>
<dbReference type="KEGG" id="nvi:100463505"/>
<dbReference type="AlphaFoldDB" id="A0A7M6UH02"/>
<evidence type="ECO:0000313" key="3">
    <source>
        <dbReference type="Proteomes" id="UP000002358"/>
    </source>
</evidence>
<name>A0A7M6UH02_NASVI</name>
<sequence>MSTAAPKKDSIAIAKKDSFAPKRDSIAVAKKDAARQPSKATFDVPARSKSRLVSSISLSYAARQSVAWRSSGQGGFKVPKYQNTFRLEPYLRFHCEVSDKILAACMNEALQGQGYNPETSSDLCRNLAADVRDRLYRTDYDRVKYVVTMTIVENTGQSVVSVNGRLWDAERDTYSFYVFESPTFYAAGMVMALYYE</sequence>
<dbReference type="Proteomes" id="UP000002358">
    <property type="component" value="Chromosome 1"/>
</dbReference>
<dbReference type="GO" id="GO:0005737">
    <property type="term" value="C:cytoplasm"/>
    <property type="evidence" value="ECO:0007669"/>
    <property type="project" value="TreeGrafter"/>
</dbReference>
<accession>A0A7M6UH02</accession>
<dbReference type="OrthoDB" id="10248487at2759"/>
<dbReference type="InParanoid" id="A0A7M6UH02"/>
<gene>
    <name evidence="2" type="primary">100463505</name>
</gene>
<evidence type="ECO:0000313" key="2">
    <source>
        <dbReference type="EnsemblMetazoa" id="NP_001177654"/>
    </source>
</evidence>
<dbReference type="GO" id="GO:0045505">
    <property type="term" value="F:dynein intermediate chain binding"/>
    <property type="evidence" value="ECO:0007669"/>
    <property type="project" value="TreeGrafter"/>
</dbReference>
<keyword evidence="3" id="KW-1185">Reference proteome</keyword>
<dbReference type="InterPro" id="IPR005334">
    <property type="entry name" value="Tctex-1-like"/>
</dbReference>
<protein>
    <submittedName>
        <fullName evidence="2">Uncharacterized protein</fullName>
    </submittedName>
</protein>
<comment type="similarity">
    <text evidence="1">Belongs to the dynein light chain Tctex-type family.</text>
</comment>
<dbReference type="PANTHER" id="PTHR21255:SF7">
    <property type="entry name" value="DYNEIN LIGHT CHAIN TCTEX-TYPE PROTEIN 2B"/>
    <property type="match status" value="1"/>
</dbReference>
<dbReference type="GO" id="GO:0007018">
    <property type="term" value="P:microtubule-based movement"/>
    <property type="evidence" value="ECO:0007669"/>
    <property type="project" value="TreeGrafter"/>
</dbReference>
<reference evidence="2" key="1">
    <citation type="submission" date="2021-01" db="UniProtKB">
        <authorList>
            <consortium name="EnsemblMetazoa"/>
        </authorList>
    </citation>
    <scope>IDENTIFICATION</scope>
</reference>
<dbReference type="PANTHER" id="PTHR21255">
    <property type="entry name" value="T-COMPLEX-ASSOCIATED-TESTIS-EXPRESSED 1/ DYNEIN LIGHT CHAIN"/>
    <property type="match status" value="1"/>
</dbReference>
<organism evidence="2 3">
    <name type="scientific">Nasonia vitripennis</name>
    <name type="common">Parasitic wasp</name>
    <dbReference type="NCBI Taxonomy" id="7425"/>
    <lineage>
        <taxon>Eukaryota</taxon>
        <taxon>Metazoa</taxon>
        <taxon>Ecdysozoa</taxon>
        <taxon>Arthropoda</taxon>
        <taxon>Hexapoda</taxon>
        <taxon>Insecta</taxon>
        <taxon>Pterygota</taxon>
        <taxon>Neoptera</taxon>
        <taxon>Endopterygota</taxon>
        <taxon>Hymenoptera</taxon>
        <taxon>Apocrita</taxon>
        <taxon>Proctotrupomorpha</taxon>
        <taxon>Chalcidoidea</taxon>
        <taxon>Pteromalidae</taxon>
        <taxon>Pteromalinae</taxon>
        <taxon>Nasonia</taxon>
    </lineage>
</organism>
<dbReference type="CDD" id="cd21451">
    <property type="entry name" value="DLC-like_TCTEX1D"/>
    <property type="match status" value="1"/>
</dbReference>
<dbReference type="Gene3D" id="3.30.1140.40">
    <property type="entry name" value="Tctex-1"/>
    <property type="match status" value="1"/>
</dbReference>
<proteinExistence type="inferred from homology"/>